<evidence type="ECO:0000313" key="4">
    <source>
        <dbReference type="EMBL" id="QDO96286.1"/>
    </source>
</evidence>
<dbReference type="EC" id="4.2.1.45" evidence="4"/>
<evidence type="ECO:0000259" key="3">
    <source>
        <dbReference type="Pfam" id="PF01370"/>
    </source>
</evidence>
<protein>
    <submittedName>
        <fullName evidence="4">CDP-glucose 4,6-dehydratase</fullName>
        <ecNumber evidence="4">4.2.1.45</ecNumber>
    </submittedName>
</protein>
<evidence type="ECO:0000313" key="5">
    <source>
        <dbReference type="Proteomes" id="UP000317496"/>
    </source>
</evidence>
<dbReference type="SUPFAM" id="SSF51735">
    <property type="entry name" value="NAD(P)-binding Rossmann-fold domains"/>
    <property type="match status" value="1"/>
</dbReference>
<dbReference type="EMBL" id="CP041636">
    <property type="protein sequence ID" value="QDO96286.1"/>
    <property type="molecule type" value="Genomic_DNA"/>
</dbReference>
<dbReference type="Pfam" id="PF01370">
    <property type="entry name" value="Epimerase"/>
    <property type="match status" value="1"/>
</dbReference>
<dbReference type="PANTHER" id="PTHR43000">
    <property type="entry name" value="DTDP-D-GLUCOSE 4,6-DEHYDRATASE-RELATED"/>
    <property type="match status" value="1"/>
</dbReference>
<dbReference type="NCBIfam" id="TIGR02622">
    <property type="entry name" value="CDP_4_6_dhtase"/>
    <property type="match status" value="1"/>
</dbReference>
<organism evidence="4 5">
    <name type="scientific">Ferrovibrio terrae</name>
    <dbReference type="NCBI Taxonomy" id="2594003"/>
    <lineage>
        <taxon>Bacteria</taxon>
        <taxon>Pseudomonadati</taxon>
        <taxon>Pseudomonadota</taxon>
        <taxon>Alphaproteobacteria</taxon>
        <taxon>Rhodospirillales</taxon>
        <taxon>Rhodospirillaceae</taxon>
        <taxon>Ferrovibrio</taxon>
    </lineage>
</organism>
<comment type="similarity">
    <text evidence="2">Belongs to the NAD(P)-dependent epimerase/dehydratase family.</text>
</comment>
<dbReference type="InterPro" id="IPR013445">
    <property type="entry name" value="CDP_4_6_deHydtase"/>
</dbReference>
<dbReference type="KEGG" id="fer:FNB15_02895"/>
<comment type="pathway">
    <text evidence="1">Bacterial outer membrane biogenesis; LPS O-antigen biosynthesis.</text>
</comment>
<evidence type="ECO:0000256" key="1">
    <source>
        <dbReference type="ARBA" id="ARBA00005125"/>
    </source>
</evidence>
<dbReference type="AlphaFoldDB" id="A0A516GXP0"/>
<gene>
    <name evidence="4" type="primary">rfbG</name>
    <name evidence="4" type="ORF">FNB15_02895</name>
</gene>
<sequence length="350" mass="38128">MVVLRDFWRHRRVLLTGHTGFKGAWAARWLHRLGAQVYGFALPPETEPSLHALLKTPLAGEMLADLRDANAVSAAMAAAQPEIVLHFAAQALVPASYRDPVGNWTSNVLGTIHLLEAMRHHARPLTAVIVTTDKVYANNESGAAFPESAPLGGDDPYSASKAATEIAVHSWVKSFFAGRHKVGTARAGNVIGGGDWSADRLIPDIVRAAQRQDSVVLRRPEATRPWQHVLDPVHGYLRYAEALHAGKTGLSERLNFGPLEDQRITVGTIATDLTRAFGAPAWRHEPQQEIGEKGVLALDARLAQQSLSWQPRFTTQGALAATVAWYRDWMSGAEAAVLTDRQIAAFEDGL</sequence>
<dbReference type="Gene3D" id="3.40.50.720">
    <property type="entry name" value="NAD(P)-binding Rossmann-like Domain"/>
    <property type="match status" value="1"/>
</dbReference>
<dbReference type="Gene3D" id="3.90.25.10">
    <property type="entry name" value="UDP-galactose 4-epimerase, domain 1"/>
    <property type="match status" value="1"/>
</dbReference>
<dbReference type="InterPro" id="IPR001509">
    <property type="entry name" value="Epimerase_deHydtase"/>
</dbReference>
<dbReference type="GO" id="GO:0047733">
    <property type="term" value="F:CDP-glucose 4,6-dehydratase activity"/>
    <property type="evidence" value="ECO:0007669"/>
    <property type="project" value="UniProtKB-EC"/>
</dbReference>
<dbReference type="Proteomes" id="UP000317496">
    <property type="component" value="Chromosome"/>
</dbReference>
<dbReference type="RefSeq" id="WP_144067267.1">
    <property type="nucleotide sequence ID" value="NZ_CP041636.1"/>
</dbReference>
<accession>A0A516GXP0</accession>
<keyword evidence="5" id="KW-1185">Reference proteome</keyword>
<evidence type="ECO:0000256" key="2">
    <source>
        <dbReference type="ARBA" id="ARBA00007637"/>
    </source>
</evidence>
<keyword evidence="4" id="KW-0456">Lyase</keyword>
<proteinExistence type="inferred from homology"/>
<dbReference type="InterPro" id="IPR036291">
    <property type="entry name" value="NAD(P)-bd_dom_sf"/>
</dbReference>
<feature type="domain" description="NAD-dependent epimerase/dehydratase" evidence="3">
    <location>
        <begin position="13"/>
        <end position="248"/>
    </location>
</feature>
<reference evidence="4 5" key="1">
    <citation type="submission" date="2019-07" db="EMBL/GenBank/DDBJ databases">
        <title>Genome sequencing for Ferrovibrio sp. K5.</title>
        <authorList>
            <person name="Park S.-J."/>
        </authorList>
    </citation>
    <scope>NUCLEOTIDE SEQUENCE [LARGE SCALE GENOMIC DNA]</scope>
    <source>
        <strain evidence="4 5">K5</strain>
    </source>
</reference>
<name>A0A516GXP0_9PROT</name>
<dbReference type="OrthoDB" id="9801785at2"/>